<dbReference type="InterPro" id="IPR002780">
    <property type="entry name" value="Hyd_form_HypD"/>
</dbReference>
<keyword evidence="2" id="KW-0479">Metal-binding</keyword>
<dbReference type="InterPro" id="IPR042244">
    <property type="entry name" value="HypD_2_sf"/>
</dbReference>
<dbReference type="AlphaFoldDB" id="Q1MPW5"/>
<accession>Q1MPW5</accession>
<dbReference type="InterPro" id="IPR042243">
    <property type="entry name" value="HypD_1"/>
</dbReference>
<dbReference type="NCBIfam" id="TIGR00075">
    <property type="entry name" value="hypD"/>
    <property type="match status" value="1"/>
</dbReference>
<proteinExistence type="inferred from homology"/>
<dbReference type="RefSeq" id="WP_011526991.1">
    <property type="nucleotide sequence ID" value="NC_008011.1"/>
</dbReference>
<sequence length="363" mass="39807">MLATQKLSDPVLCKVLLNKLNNLLDRPLRFMEVCGTHTVSIFKSGITTLLPKGIDHLSGPGCPVCVTHDSEIELFLRFAAKPNVIIATFGDLMRVPGPNRKSLKHAQAEGARISIIYSPMDILKIAIDNPKDIVILPGIGFETTAPTIAATILMAEKEGINNIAVIPCHKLVPPALEMLLADPDCQIDGFLLPGHVSMVLGLEPYAFVVEKWGKPAIVAGFEPADILDALCRMAKQLQTGKYKVENAYPRAVYQDGNPQARNILYKVFQVGDSQWRGLEFLPMSGLTFRDHYKKFDALERFDITGVNVHPNTGCICGEILKGKVTPSACLLFGKECTPEEPIGPCMVSTEGSCAAYFKYHMIR</sequence>
<dbReference type="eggNOG" id="COG0409">
    <property type="taxonomic scope" value="Bacteria"/>
</dbReference>
<dbReference type="Gene3D" id="3.40.50.11750">
    <property type="entry name" value="HypD, alpha/beta domain 1"/>
    <property type="match status" value="2"/>
</dbReference>
<dbReference type="PANTHER" id="PTHR30149:SF0">
    <property type="entry name" value="HYDROGENASE MATURATION FACTOR HYPD"/>
    <property type="match status" value="1"/>
</dbReference>
<dbReference type="EMBL" id="AM180252">
    <property type="protein sequence ID" value="CAJ54962.1"/>
    <property type="molecule type" value="Genomic_DNA"/>
</dbReference>
<dbReference type="Gene3D" id="6.10.20.100">
    <property type="match status" value="1"/>
</dbReference>
<evidence type="ECO:0000256" key="3">
    <source>
        <dbReference type="ARBA" id="ARBA00023004"/>
    </source>
</evidence>
<comment type="similarity">
    <text evidence="1">Belongs to the HypD family.</text>
</comment>
<organism evidence="4 5">
    <name type="scientific">Lawsonia intracellularis (strain PHE/MN1-00)</name>
    <dbReference type="NCBI Taxonomy" id="363253"/>
    <lineage>
        <taxon>Bacteria</taxon>
        <taxon>Pseudomonadati</taxon>
        <taxon>Thermodesulfobacteriota</taxon>
        <taxon>Desulfovibrionia</taxon>
        <taxon>Desulfovibrionales</taxon>
        <taxon>Desulfovibrionaceae</taxon>
        <taxon>Lawsonia</taxon>
    </lineage>
</organism>
<protein>
    <submittedName>
        <fullName evidence="4">Hydrogenase maturation factor</fullName>
    </submittedName>
</protein>
<dbReference type="GO" id="GO:0005506">
    <property type="term" value="F:iron ion binding"/>
    <property type="evidence" value="ECO:0007669"/>
    <property type="project" value="TreeGrafter"/>
</dbReference>
<evidence type="ECO:0000313" key="5">
    <source>
        <dbReference type="Proteomes" id="UP000002430"/>
    </source>
</evidence>
<dbReference type="Pfam" id="PF01924">
    <property type="entry name" value="HypD"/>
    <property type="match status" value="1"/>
</dbReference>
<dbReference type="HOGENOM" id="CLU_048562_1_0_7"/>
<gene>
    <name evidence="4" type="primary">hypD</name>
    <name evidence="4" type="ordered locus">LI0908</name>
</gene>
<keyword evidence="5" id="KW-1185">Reference proteome</keyword>
<evidence type="ECO:0000256" key="1">
    <source>
        <dbReference type="ARBA" id="ARBA00007888"/>
    </source>
</evidence>
<dbReference type="GO" id="GO:0051539">
    <property type="term" value="F:4 iron, 4 sulfur cluster binding"/>
    <property type="evidence" value="ECO:0007669"/>
    <property type="project" value="TreeGrafter"/>
</dbReference>
<evidence type="ECO:0000313" key="4">
    <source>
        <dbReference type="EMBL" id="CAJ54962.1"/>
    </source>
</evidence>
<dbReference type="OrthoDB" id="9770424at2"/>
<keyword evidence="3" id="KW-0408">Iron</keyword>
<dbReference type="GO" id="GO:0070025">
    <property type="term" value="F:carbon monoxide binding"/>
    <property type="evidence" value="ECO:0007669"/>
    <property type="project" value="TreeGrafter"/>
</dbReference>
<dbReference type="GO" id="GO:0051604">
    <property type="term" value="P:protein maturation"/>
    <property type="evidence" value="ECO:0007669"/>
    <property type="project" value="TreeGrafter"/>
</dbReference>
<evidence type="ECO:0000256" key="2">
    <source>
        <dbReference type="ARBA" id="ARBA00022723"/>
    </source>
</evidence>
<dbReference type="Proteomes" id="UP000002430">
    <property type="component" value="Chromosome"/>
</dbReference>
<dbReference type="PIRSF" id="PIRSF005622">
    <property type="entry name" value="Hydrgn_mat_hypD"/>
    <property type="match status" value="1"/>
</dbReference>
<name>Q1MPW5_LAWIP</name>
<dbReference type="PANTHER" id="PTHR30149">
    <property type="entry name" value="HYDROGENASE PROTEIN ASSEMBLY PROTEIN HYPD"/>
    <property type="match status" value="1"/>
</dbReference>
<reference evidence="4 5" key="1">
    <citation type="submission" date="2005-11" db="EMBL/GenBank/DDBJ databases">
        <title>The complete genome sequence of Lawsonia intracellularis: the causative agent of proliferative enteropathy.</title>
        <authorList>
            <person name="Kaur K."/>
            <person name="Zhang Q."/>
            <person name="Beckler D."/>
            <person name="Munir S."/>
            <person name="Li L."/>
            <person name="Kinsley K."/>
            <person name="Herron L."/>
            <person name="Peterson A."/>
            <person name="May B."/>
            <person name="Singh S."/>
            <person name="Gebhart C."/>
            <person name="Kapur V."/>
        </authorList>
    </citation>
    <scope>NUCLEOTIDE SEQUENCE [LARGE SCALE GENOMIC DNA]</scope>
    <source>
        <strain evidence="4 5">PHE/MN1-00</strain>
    </source>
</reference>
<dbReference type="STRING" id="363253.LI0908"/>
<dbReference type="KEGG" id="lip:LI0908"/>